<organism evidence="1 2">
    <name type="scientific">Desertifilum tharense IPPAS B-1220</name>
    <dbReference type="NCBI Taxonomy" id="1781255"/>
    <lineage>
        <taxon>Bacteria</taxon>
        <taxon>Bacillati</taxon>
        <taxon>Cyanobacteriota</taxon>
        <taxon>Cyanophyceae</taxon>
        <taxon>Desertifilales</taxon>
        <taxon>Desertifilaceae</taxon>
        <taxon>Desertifilum</taxon>
    </lineage>
</organism>
<evidence type="ECO:0000313" key="2">
    <source>
        <dbReference type="Proteomes" id="UP000095472"/>
    </source>
</evidence>
<name>A0ACD5GSQ6_9CYAN</name>
<dbReference type="Proteomes" id="UP000095472">
    <property type="component" value="Chromosome"/>
</dbReference>
<proteinExistence type="predicted"/>
<protein>
    <submittedName>
        <fullName evidence="1">Uncharacterized protein</fullName>
    </submittedName>
</protein>
<gene>
    <name evidence="1" type="ORF">BH720_032110</name>
</gene>
<evidence type="ECO:0000313" key="1">
    <source>
        <dbReference type="EMBL" id="XPM63783.1"/>
    </source>
</evidence>
<keyword evidence="2" id="KW-1185">Reference proteome</keyword>
<reference evidence="1 2" key="1">
    <citation type="journal article" date="2016" name="Genome Announc.">
        <title>Draft Genome Sequence of the Thermotolerant Cyanobacterium Desertifilum sp. IPPAS B-1220.</title>
        <authorList>
            <person name="Mironov K.S."/>
            <person name="Sinetova M.A."/>
            <person name="Bolatkhan K."/>
            <person name="Zayadan B.K."/>
            <person name="Ustinova V.V."/>
            <person name="Kupriyanova E.V."/>
            <person name="Skrypnik A.N."/>
            <person name="Gogoleva N.E."/>
            <person name="Gogolev Y.V."/>
            <person name="Los D.A."/>
        </authorList>
    </citation>
    <scope>NUCLEOTIDE SEQUENCE [LARGE SCALE GENOMIC DNA]</scope>
    <source>
        <strain evidence="1 2">IPPAS B-1220</strain>
    </source>
</reference>
<accession>A0ACD5GSQ6</accession>
<sequence>MAMLAIFCHVRANSEILKPVGIGEGRSHSGDIQRKAIALGESVSAIARIWKPDFYPDLGNESKKL</sequence>
<dbReference type="EMBL" id="CP182909">
    <property type="protein sequence ID" value="XPM63783.1"/>
    <property type="molecule type" value="Genomic_DNA"/>
</dbReference>